<dbReference type="EMBL" id="GANO01004946">
    <property type="protein sequence ID" value="JAB54925.1"/>
    <property type="molecule type" value="mRNA"/>
</dbReference>
<dbReference type="CDD" id="cd20831">
    <property type="entry name" value="C1_dGM13116p-like"/>
    <property type="match status" value="1"/>
</dbReference>
<feature type="compositionally biased region" description="Low complexity" evidence="3">
    <location>
        <begin position="674"/>
        <end position="686"/>
    </location>
</feature>
<feature type="compositionally biased region" description="Polar residues" evidence="3">
    <location>
        <begin position="659"/>
        <end position="673"/>
    </location>
</feature>
<dbReference type="InterPro" id="IPR000008">
    <property type="entry name" value="C2_dom"/>
</dbReference>
<evidence type="ECO:0000259" key="6">
    <source>
        <dbReference type="PROSITE" id="PS50081"/>
    </source>
</evidence>
<name>U5ES79_9DIPT</name>
<keyword evidence="4" id="KW-0472">Membrane</keyword>
<feature type="compositionally biased region" description="Polar residues" evidence="3">
    <location>
        <begin position="589"/>
        <end position="599"/>
    </location>
</feature>
<keyword evidence="2" id="KW-0862">Zinc</keyword>
<dbReference type="SMART" id="SM00109">
    <property type="entry name" value="C1"/>
    <property type="match status" value="1"/>
</dbReference>
<sequence length="843" mass="93731">DLADQIEDHICVFEGVADLTMDTFIMIVFALIVVLIIILYCLKILYTNYVKNKTNTTTETTSTPIIGNSAAVPGLLNNNEIKLRASEPRQLSEGRITKDSLVKQIKSDVLSSKPKGGLGGGGGGGSIGGGGVGLRKRLTRKSPGPEIQPKKTPRALPPSNISGQDSQTVQWSIHLFRWLYSDLVVVNKLLQDWILSINTALLTYVEQHETIIEIVRLLPESPLPVLTNIVCEKSATQLNEVEFLFDIESTPVIQVKTFKTINSKTEVSHFKATISKFKTRMSIIMNYFALKGEMRAEGYPDIKIHMNSIGPLKNIGQNAVDESKLIDLASELIASSLRDVVYPIDFSTYSTCPRIMGEEQVDMSMDYGPYSQYMIDNSYTMYQDNSYNLPQVQAPKKLLIKILRAEGLLQGNEPFCVVEMDEPAQKNQTAGKPGNNPHWDESFLFELNNHSSELLFEVYDRSLKQSGGPVFLGLGLVGIDEISNGPALTQILELQPRPYETETITGTLTVEFIIIEGAQLPMTRQSYNMKQGMKLNNGQQIMARDESGTEPIRSPSPALHSSPVTSTPVKAPPRSPRKGENIYLDNRNGHQPITNGGINSNNLLKPPPIDYHLNNLDNTNENHTPTSNLTKNIINNVPNDASKKSSRNIFGAIKNRFSVTKSRSKSADQPNVPSSADSMMTSASSTLNRQSSYDDRKTNFLGFRNVSRKSSISDSSAISGVSGVSNSSVKTFIHEESTLLLETVENNIIRHYLVPLQIAQRPQKWKRKGTKLHIHNDHTFIAKHIRGGVLCYVCNKSIPRRPGKQGYECRDCLLQCHKPCHIRTPQTCRNPKILAIELLKWDS</sequence>
<proteinExistence type="evidence at transcript level"/>
<dbReference type="GO" id="GO:0046872">
    <property type="term" value="F:metal ion binding"/>
    <property type="evidence" value="ECO:0007669"/>
    <property type="project" value="UniProtKB-KW"/>
</dbReference>
<dbReference type="SMART" id="SM00239">
    <property type="entry name" value="C2"/>
    <property type="match status" value="1"/>
</dbReference>
<feature type="region of interest" description="Disordered" evidence="3">
    <location>
        <begin position="110"/>
        <end position="163"/>
    </location>
</feature>
<keyword evidence="4" id="KW-1133">Transmembrane helix</keyword>
<feature type="domain" description="C2" evidence="5">
    <location>
        <begin position="377"/>
        <end position="492"/>
    </location>
</feature>
<evidence type="ECO:0000313" key="7">
    <source>
        <dbReference type="EMBL" id="JAB54925.1"/>
    </source>
</evidence>
<dbReference type="InterPro" id="IPR035892">
    <property type="entry name" value="C2_domain_sf"/>
</dbReference>
<feature type="region of interest" description="Disordered" evidence="3">
    <location>
        <begin position="659"/>
        <end position="691"/>
    </location>
</feature>
<dbReference type="AlphaFoldDB" id="U5ES79"/>
<dbReference type="SUPFAM" id="SSF57889">
    <property type="entry name" value="Cysteine-rich domain"/>
    <property type="match status" value="1"/>
</dbReference>
<reference evidence="7" key="1">
    <citation type="journal article" date="2014" name="Insect Biochem. Mol. Biol.">
        <title>An insight into the sialome of the frog biting fly, Corethrella appendiculata.</title>
        <authorList>
            <person name="Ribeiro J.M.C."/>
            <person name="Chagas A.C."/>
            <person name="Pham V.M."/>
            <person name="Lounibos L.P."/>
            <person name="Calvo E."/>
        </authorList>
    </citation>
    <scope>NUCLEOTIDE SEQUENCE</scope>
    <source>
        <tissue evidence="7">Salivary glands</tissue>
    </source>
</reference>
<dbReference type="PANTHER" id="PTHR21119">
    <property type="entry name" value="C2 DOMAIN-CONTAINING PROTEIN"/>
    <property type="match status" value="1"/>
</dbReference>
<dbReference type="Gene3D" id="2.60.40.150">
    <property type="entry name" value="C2 domain"/>
    <property type="match status" value="1"/>
</dbReference>
<keyword evidence="4" id="KW-0812">Transmembrane</keyword>
<dbReference type="Pfam" id="PF00130">
    <property type="entry name" value="C1_1"/>
    <property type="match status" value="1"/>
</dbReference>
<dbReference type="InterPro" id="IPR046349">
    <property type="entry name" value="C1-like_sf"/>
</dbReference>
<evidence type="ECO:0000256" key="1">
    <source>
        <dbReference type="ARBA" id="ARBA00022723"/>
    </source>
</evidence>
<dbReference type="InterPro" id="IPR002219">
    <property type="entry name" value="PKC_DAG/PE"/>
</dbReference>
<evidence type="ECO:0000256" key="2">
    <source>
        <dbReference type="ARBA" id="ARBA00022833"/>
    </source>
</evidence>
<feature type="domain" description="Phorbol-ester/DAG-type" evidence="6">
    <location>
        <begin position="777"/>
        <end position="828"/>
    </location>
</feature>
<evidence type="ECO:0000259" key="5">
    <source>
        <dbReference type="PROSITE" id="PS50004"/>
    </source>
</evidence>
<dbReference type="InterPro" id="IPR039934">
    <property type="entry name" value="C2CD2/C2CD2L"/>
</dbReference>
<dbReference type="PROSITE" id="PS50081">
    <property type="entry name" value="ZF_DAG_PE_2"/>
    <property type="match status" value="1"/>
</dbReference>
<dbReference type="PANTHER" id="PTHR21119:SF5">
    <property type="entry name" value="C2 DOMAIN-CONTAINING PROTEIN"/>
    <property type="match status" value="1"/>
</dbReference>
<dbReference type="PROSITE" id="PS00479">
    <property type="entry name" value="ZF_DAG_PE_1"/>
    <property type="match status" value="1"/>
</dbReference>
<dbReference type="Gene3D" id="3.30.60.20">
    <property type="match status" value="1"/>
</dbReference>
<keyword evidence="1" id="KW-0479">Metal-binding</keyword>
<evidence type="ECO:0000256" key="4">
    <source>
        <dbReference type="SAM" id="Phobius"/>
    </source>
</evidence>
<dbReference type="Pfam" id="PF00168">
    <property type="entry name" value="C2"/>
    <property type="match status" value="1"/>
</dbReference>
<organism evidence="7">
    <name type="scientific">Corethrella appendiculata</name>
    <dbReference type="NCBI Taxonomy" id="1370023"/>
    <lineage>
        <taxon>Eukaryota</taxon>
        <taxon>Metazoa</taxon>
        <taxon>Ecdysozoa</taxon>
        <taxon>Arthropoda</taxon>
        <taxon>Hexapoda</taxon>
        <taxon>Insecta</taxon>
        <taxon>Pterygota</taxon>
        <taxon>Neoptera</taxon>
        <taxon>Endopterygota</taxon>
        <taxon>Diptera</taxon>
        <taxon>Nematocera</taxon>
        <taxon>Culicoidea</taxon>
        <taxon>Chaoboridae</taxon>
        <taxon>Corethrella</taxon>
    </lineage>
</organism>
<dbReference type="PROSITE" id="PS50004">
    <property type="entry name" value="C2"/>
    <property type="match status" value="1"/>
</dbReference>
<feature type="compositionally biased region" description="Gly residues" evidence="3">
    <location>
        <begin position="116"/>
        <end position="133"/>
    </location>
</feature>
<feature type="region of interest" description="Disordered" evidence="3">
    <location>
        <begin position="544"/>
        <end position="599"/>
    </location>
</feature>
<protein>
    <submittedName>
        <fullName evidence="7">Putative intracellular signal transduction</fullName>
    </submittedName>
</protein>
<accession>U5ES79</accession>
<feature type="non-terminal residue" evidence="7">
    <location>
        <position position="1"/>
    </location>
</feature>
<evidence type="ECO:0000256" key="3">
    <source>
        <dbReference type="SAM" id="MobiDB-lite"/>
    </source>
</evidence>
<dbReference type="SUPFAM" id="SSF49562">
    <property type="entry name" value="C2 domain (Calcium/lipid-binding domain, CaLB)"/>
    <property type="match status" value="1"/>
</dbReference>
<feature type="transmembrane region" description="Helical" evidence="4">
    <location>
        <begin position="24"/>
        <end position="46"/>
    </location>
</feature>